<accession>A0A078G047</accession>
<dbReference type="PROSITE" id="PS50144">
    <property type="entry name" value="MATH"/>
    <property type="match status" value="1"/>
</dbReference>
<organism evidence="6 7">
    <name type="scientific">Brassica napus</name>
    <name type="common">Rape</name>
    <dbReference type="NCBI Taxonomy" id="3708"/>
    <lineage>
        <taxon>Eukaryota</taxon>
        <taxon>Viridiplantae</taxon>
        <taxon>Streptophyta</taxon>
        <taxon>Embryophyta</taxon>
        <taxon>Tracheophyta</taxon>
        <taxon>Spermatophyta</taxon>
        <taxon>Magnoliopsida</taxon>
        <taxon>eudicotyledons</taxon>
        <taxon>Gunneridae</taxon>
        <taxon>Pentapetalae</taxon>
        <taxon>rosids</taxon>
        <taxon>malvids</taxon>
        <taxon>Brassicales</taxon>
        <taxon>Brassicaceae</taxon>
        <taxon>Brassiceae</taxon>
        <taxon>Brassica</taxon>
    </lineage>
</organism>
<dbReference type="CDD" id="cd18280">
    <property type="entry name" value="BTB_POZ_BPM_plant"/>
    <property type="match status" value="1"/>
</dbReference>
<dbReference type="STRING" id="3708.A0A078G047"/>
<dbReference type="InterPro" id="IPR002083">
    <property type="entry name" value="MATH/TRAF_dom"/>
</dbReference>
<dbReference type="CDD" id="cd00121">
    <property type="entry name" value="MATH"/>
    <property type="match status" value="1"/>
</dbReference>
<dbReference type="EMBL" id="LK032089">
    <property type="protein sequence ID" value="CDY18844.1"/>
    <property type="molecule type" value="Genomic_DNA"/>
</dbReference>
<dbReference type="Proteomes" id="UP000028999">
    <property type="component" value="Unassembled WGS sequence"/>
</dbReference>
<evidence type="ECO:0000313" key="6">
    <source>
        <dbReference type="EMBL" id="CDY18844.1"/>
    </source>
</evidence>
<proteinExistence type="inferred from homology"/>
<evidence type="ECO:0000256" key="2">
    <source>
        <dbReference type="ARBA" id="ARBA00004906"/>
    </source>
</evidence>
<evidence type="ECO:0000256" key="1">
    <source>
        <dbReference type="ARBA" id="ARBA00002668"/>
    </source>
</evidence>
<dbReference type="InterPro" id="IPR008974">
    <property type="entry name" value="TRAF-like"/>
</dbReference>
<name>A0A078G047_BRANA</name>
<dbReference type="SUPFAM" id="SSF49599">
    <property type="entry name" value="TRAF domain-like"/>
    <property type="match status" value="1"/>
</dbReference>
<feature type="domain" description="MATH" evidence="5">
    <location>
        <begin position="15"/>
        <end position="149"/>
    </location>
</feature>
<evidence type="ECO:0000259" key="4">
    <source>
        <dbReference type="PROSITE" id="PS50097"/>
    </source>
</evidence>
<dbReference type="Gene3D" id="3.30.710.10">
    <property type="entry name" value="Potassium Channel Kv1.1, Chain A"/>
    <property type="match status" value="1"/>
</dbReference>
<keyword evidence="7" id="KW-1185">Reference proteome</keyword>
<dbReference type="Gene3D" id="2.60.210.10">
    <property type="entry name" value="Apoptosis, Tumor Necrosis Factor Receptor Associated Protein 2, Chain A"/>
    <property type="match status" value="1"/>
</dbReference>
<dbReference type="Gene3D" id="1.25.40.420">
    <property type="match status" value="1"/>
</dbReference>
<dbReference type="FunFam" id="2.60.210.10:FF:000012">
    <property type="entry name" value="BTB/POZ and MATH domain-containing protein 4"/>
    <property type="match status" value="1"/>
</dbReference>
<dbReference type="GO" id="GO:0016567">
    <property type="term" value="P:protein ubiquitination"/>
    <property type="evidence" value="ECO:0007669"/>
    <property type="project" value="UniProtKB-UniPathway"/>
</dbReference>
<dbReference type="SUPFAM" id="SSF54695">
    <property type="entry name" value="POZ domain"/>
    <property type="match status" value="1"/>
</dbReference>
<comment type="function">
    <text evidence="1">May act as a substrate-specific adapter of an E3 ubiquitin-protein ligase complex (CUL3-RBX1-BTB) which mediates the ubiquitination and subsequent proteasomal degradation of target proteins.</text>
</comment>
<dbReference type="InterPro" id="IPR056423">
    <property type="entry name" value="BACK_BPM_SPOP"/>
</dbReference>
<dbReference type="InterPro" id="IPR011333">
    <property type="entry name" value="SKP1/BTB/POZ_sf"/>
</dbReference>
<dbReference type="PANTHER" id="PTHR26379:SF427">
    <property type="entry name" value="BTB DOMAIN-CONTAINING PROTEIN"/>
    <property type="match status" value="1"/>
</dbReference>
<dbReference type="AlphaFoldDB" id="A0A078G047"/>
<dbReference type="PaxDb" id="3708-A0A078G047"/>
<evidence type="ECO:0000313" key="7">
    <source>
        <dbReference type="Proteomes" id="UP000028999"/>
    </source>
</evidence>
<comment type="similarity">
    <text evidence="3">Belongs to the Tdpoz family.</text>
</comment>
<dbReference type="InterPro" id="IPR034090">
    <property type="entry name" value="BPM_C"/>
</dbReference>
<reference evidence="6 7" key="1">
    <citation type="journal article" date="2014" name="Science">
        <title>Plant genetics. Early allopolyploid evolution in the post-Neolithic Brassica napus oilseed genome.</title>
        <authorList>
            <person name="Chalhoub B."/>
            <person name="Denoeud F."/>
            <person name="Liu S."/>
            <person name="Parkin I.A."/>
            <person name="Tang H."/>
            <person name="Wang X."/>
            <person name="Chiquet J."/>
            <person name="Belcram H."/>
            <person name="Tong C."/>
            <person name="Samans B."/>
            <person name="Correa M."/>
            <person name="Da Silva C."/>
            <person name="Just J."/>
            <person name="Falentin C."/>
            <person name="Koh C.S."/>
            <person name="Le Clainche I."/>
            <person name="Bernard M."/>
            <person name="Bento P."/>
            <person name="Noel B."/>
            <person name="Labadie K."/>
            <person name="Alberti A."/>
            <person name="Charles M."/>
            <person name="Arnaud D."/>
            <person name="Guo H."/>
            <person name="Daviaud C."/>
            <person name="Alamery S."/>
            <person name="Jabbari K."/>
            <person name="Zhao M."/>
            <person name="Edger P.P."/>
            <person name="Chelaifa H."/>
            <person name="Tack D."/>
            <person name="Lassalle G."/>
            <person name="Mestiri I."/>
            <person name="Schnel N."/>
            <person name="Le Paslier M.C."/>
            <person name="Fan G."/>
            <person name="Renault V."/>
            <person name="Bayer P.E."/>
            <person name="Golicz A.A."/>
            <person name="Manoli S."/>
            <person name="Lee T.H."/>
            <person name="Thi V.H."/>
            <person name="Chalabi S."/>
            <person name="Hu Q."/>
            <person name="Fan C."/>
            <person name="Tollenaere R."/>
            <person name="Lu Y."/>
            <person name="Battail C."/>
            <person name="Shen J."/>
            <person name="Sidebottom C.H."/>
            <person name="Wang X."/>
            <person name="Canaguier A."/>
            <person name="Chauveau A."/>
            <person name="Berard A."/>
            <person name="Deniot G."/>
            <person name="Guan M."/>
            <person name="Liu Z."/>
            <person name="Sun F."/>
            <person name="Lim Y.P."/>
            <person name="Lyons E."/>
            <person name="Town C.D."/>
            <person name="Bancroft I."/>
            <person name="Wang X."/>
            <person name="Meng J."/>
            <person name="Ma J."/>
            <person name="Pires J.C."/>
            <person name="King G.J."/>
            <person name="Brunel D."/>
            <person name="Delourme R."/>
            <person name="Renard M."/>
            <person name="Aury J.M."/>
            <person name="Adams K.L."/>
            <person name="Batley J."/>
            <person name="Snowdon R.J."/>
            <person name="Tost J."/>
            <person name="Edwards D."/>
            <person name="Zhou Y."/>
            <person name="Hua W."/>
            <person name="Sharpe A.G."/>
            <person name="Paterson A.H."/>
            <person name="Guan C."/>
            <person name="Wincker P."/>
        </authorList>
    </citation>
    <scope>NUCLEOTIDE SEQUENCE [LARGE SCALE GENOMIC DNA]</scope>
    <source>
        <strain evidence="7">cv. Darmor-bzh</strain>
    </source>
</reference>
<dbReference type="CDD" id="cd14736">
    <property type="entry name" value="BACK_AtBPM-like"/>
    <property type="match status" value="1"/>
</dbReference>
<dbReference type="Gramene" id="CDY18844">
    <property type="protein sequence ID" value="CDY18844"/>
    <property type="gene ID" value="GSBRNA2T00006020001"/>
</dbReference>
<dbReference type="PROSITE" id="PS50097">
    <property type="entry name" value="BTB"/>
    <property type="match status" value="1"/>
</dbReference>
<dbReference type="SMART" id="SM00061">
    <property type="entry name" value="MATH"/>
    <property type="match status" value="1"/>
</dbReference>
<feature type="domain" description="BTB" evidence="4">
    <location>
        <begin position="185"/>
        <end position="245"/>
    </location>
</feature>
<comment type="pathway">
    <text evidence="2">Protein modification; protein ubiquitination.</text>
</comment>
<dbReference type="Pfam" id="PF22486">
    <property type="entry name" value="MATH_2"/>
    <property type="match status" value="1"/>
</dbReference>
<sequence length="429" mass="48158">MDATTESTSHTETLNGTHEFKISGYSLIKGMGVGKYVASETFTLGGYSWAIYFYPDGKSPEDNSVYVSLFIALASEGADVRALFELTLVDQSGNERHKVHSHFGRTLESGPYTLKYRGSMWGYKRFFKRSLLESSDYLKDNCLLVRCCVGLVKSRTEGPRSYNIPVPVSEFGRQFGKVLESGRGADVTFRVDGETFPAHKLVLAARSPVFRAQIFGPLKSRDTECIDIEDMEAPIFKVPPFNSLLLSWFIAFSLVRKMGTALILLIIHLFQILLTKHMFLHFIYWDELPDMQDVMGTDLKWAATLVAQHLLAAADRYALERLRTICESQLCEGISINTVATTLALAEQHHCFQLKAACLKFIASPENLKAVMETDGFDYLKESCPCLLSELLEYVARLSEHSLASSGHGKELYVEGCDVNGRRVKQRLH</sequence>
<dbReference type="InterPro" id="IPR045005">
    <property type="entry name" value="BPM1-6"/>
</dbReference>
<dbReference type="Pfam" id="PF00651">
    <property type="entry name" value="BTB"/>
    <property type="match status" value="1"/>
</dbReference>
<dbReference type="GO" id="GO:0071472">
    <property type="term" value="P:cellular response to salt stress"/>
    <property type="evidence" value="ECO:0007669"/>
    <property type="project" value="UniProtKB-ARBA"/>
</dbReference>
<dbReference type="FunFam" id="1.25.40.420:FF:000023">
    <property type="entry name" value="BTB-POZ and math domain 1"/>
    <property type="match status" value="1"/>
</dbReference>
<dbReference type="SMART" id="SM00225">
    <property type="entry name" value="BTB"/>
    <property type="match status" value="1"/>
</dbReference>
<dbReference type="PANTHER" id="PTHR26379">
    <property type="entry name" value="BTB/POZ AND MATH DOMAIN-CONTAINING PROTEIN 1"/>
    <property type="match status" value="1"/>
</dbReference>
<gene>
    <name evidence="6" type="primary">BnaAnng03090D</name>
    <name evidence="6" type="ORF">GSBRNA2T00006020001</name>
</gene>
<evidence type="ECO:0000259" key="5">
    <source>
        <dbReference type="PROSITE" id="PS50144"/>
    </source>
</evidence>
<evidence type="ECO:0000256" key="3">
    <source>
        <dbReference type="ARBA" id="ARBA00010846"/>
    </source>
</evidence>
<dbReference type="Pfam" id="PF24570">
    <property type="entry name" value="BACK_BPM_SPOP"/>
    <property type="match status" value="1"/>
</dbReference>
<dbReference type="UniPathway" id="UPA00143"/>
<dbReference type="InterPro" id="IPR000210">
    <property type="entry name" value="BTB/POZ_dom"/>
</dbReference>
<dbReference type="OMA" id="SRDTECI"/>
<protein>
    <submittedName>
        <fullName evidence="6">BnaAnng03090D protein</fullName>
    </submittedName>
</protein>